<protein>
    <submittedName>
        <fullName evidence="2">Uncharacterized protein</fullName>
    </submittedName>
</protein>
<gene>
    <name evidence="2" type="ORF">BS50DRAFT_584832</name>
</gene>
<evidence type="ECO:0000313" key="3">
    <source>
        <dbReference type="Proteomes" id="UP000240883"/>
    </source>
</evidence>
<feature type="region of interest" description="Disordered" evidence="1">
    <location>
        <begin position="1"/>
        <end position="22"/>
    </location>
</feature>
<name>A0A2T2P127_CORCC</name>
<dbReference type="EMBL" id="KZ678131">
    <property type="protein sequence ID" value="PSN71329.1"/>
    <property type="molecule type" value="Genomic_DNA"/>
</dbReference>
<dbReference type="InterPro" id="IPR027417">
    <property type="entry name" value="P-loop_NTPase"/>
</dbReference>
<keyword evidence="3" id="KW-1185">Reference proteome</keyword>
<evidence type="ECO:0000256" key="1">
    <source>
        <dbReference type="SAM" id="MobiDB-lite"/>
    </source>
</evidence>
<evidence type="ECO:0000313" key="2">
    <source>
        <dbReference type="EMBL" id="PSN71329.1"/>
    </source>
</evidence>
<proteinExistence type="predicted"/>
<dbReference type="Proteomes" id="UP000240883">
    <property type="component" value="Unassembled WGS sequence"/>
</dbReference>
<reference evidence="2 3" key="1">
    <citation type="journal article" date="2018" name="Front. Microbiol.">
        <title>Genome-Wide Analysis of Corynespora cassiicola Leaf Fall Disease Putative Effectors.</title>
        <authorList>
            <person name="Lopez D."/>
            <person name="Ribeiro S."/>
            <person name="Label P."/>
            <person name="Fumanal B."/>
            <person name="Venisse J.S."/>
            <person name="Kohler A."/>
            <person name="de Oliveira R.R."/>
            <person name="Labutti K."/>
            <person name="Lipzen A."/>
            <person name="Lail K."/>
            <person name="Bauer D."/>
            <person name="Ohm R.A."/>
            <person name="Barry K.W."/>
            <person name="Spatafora J."/>
            <person name="Grigoriev I.V."/>
            <person name="Martin F.M."/>
            <person name="Pujade-Renaud V."/>
        </authorList>
    </citation>
    <scope>NUCLEOTIDE SEQUENCE [LARGE SCALE GENOMIC DNA]</scope>
    <source>
        <strain evidence="2 3">Philippines</strain>
    </source>
</reference>
<organism evidence="2 3">
    <name type="scientific">Corynespora cassiicola Philippines</name>
    <dbReference type="NCBI Taxonomy" id="1448308"/>
    <lineage>
        <taxon>Eukaryota</taxon>
        <taxon>Fungi</taxon>
        <taxon>Dikarya</taxon>
        <taxon>Ascomycota</taxon>
        <taxon>Pezizomycotina</taxon>
        <taxon>Dothideomycetes</taxon>
        <taxon>Pleosporomycetidae</taxon>
        <taxon>Pleosporales</taxon>
        <taxon>Corynesporascaceae</taxon>
        <taxon>Corynespora</taxon>
    </lineage>
</organism>
<dbReference type="SUPFAM" id="SSF52540">
    <property type="entry name" value="P-loop containing nucleoside triphosphate hydrolases"/>
    <property type="match status" value="1"/>
</dbReference>
<dbReference type="AlphaFoldDB" id="A0A2T2P127"/>
<accession>A0A2T2P127</accession>
<sequence length="173" mass="19537">MEMITPENVDNALAPNNNEEANHMRGPWDGKVFDMKTYCLMQRELSVFRSHDIMSRTKLTTKLSRIDMDGIFQKSSSIHECIYRTVGEEPLPSDRGLDYLIEATKDIQIARPEVTNVVVIGDQGKGKPTLFDALFGQHLAQSYSEGGRVIQFPIKYMYGGPGDQYVAYFSFAS</sequence>